<dbReference type="Pfam" id="PF13671">
    <property type="entry name" value="AAA_33"/>
    <property type="match status" value="1"/>
</dbReference>
<keyword evidence="5" id="KW-1185">Reference proteome</keyword>
<evidence type="ECO:0000259" key="3">
    <source>
        <dbReference type="PROSITE" id="PS50188"/>
    </source>
</evidence>
<dbReference type="InterPro" id="IPR035778">
    <property type="entry name" value="SPRY_hnRNP_U"/>
</dbReference>
<feature type="domain" description="B30.2/SPRY" evidence="3">
    <location>
        <begin position="26"/>
        <end position="226"/>
    </location>
</feature>
<comment type="subcellular location">
    <subcellularLocation>
        <location evidence="1">Nucleus</location>
    </subcellularLocation>
</comment>
<gene>
    <name evidence="4" type="ORF">GSLYS_00017297001</name>
</gene>
<dbReference type="GO" id="GO:0000380">
    <property type="term" value="P:alternative mRNA splicing, via spliceosome"/>
    <property type="evidence" value="ECO:0007669"/>
    <property type="project" value="TreeGrafter"/>
</dbReference>
<sequence>MRLASFPCRGAVRDLHQGAQIKLLIGSSSPDQVFSSTKMGSGDTRVVLDDYNSDLNIIIAKNGYSASTLNSPRGFRLLWGGVRATHGVCRGKVFFEVRVTEHLDPGIGEGFSEPHPNMVRVGWSADSPLFTLGESQRSYGYGGAGKSSHDSRFQDYGEPFGHGDVIGAMLDLDSNPGSISFTKNGRFLGIAFAVRDVRRGDRTAALFPHIACKNAMFKTNFGQEAPWSRLPAGYTFIGNMAPKDRVRGLAPPALRSSCEMIMVIGLPGCGKTTWSHQKQTDHPGKRYNILGTDILIDQIRLMGVSRYRSYSARWELFIDIATECLDALLPTAASKNRNYILDQTNVYPSARQRKMEHFSGFHRIAAVLQPEIQQYEQRASRRTRETGKRIPSKALKKMKANFILPEPRDALFDRIDYIELDSERAHKLVIRFNRENI</sequence>
<keyword evidence="2" id="KW-0539">Nucleus</keyword>
<dbReference type="SUPFAM" id="SSF49899">
    <property type="entry name" value="Concanavalin A-like lectins/glucanases"/>
    <property type="match status" value="1"/>
</dbReference>
<dbReference type="PANTHER" id="PTHR12381:SF56">
    <property type="entry name" value="B30.2_SPRY DOMAIN-CONTAINING PROTEIN-RELATED"/>
    <property type="match status" value="1"/>
</dbReference>
<dbReference type="InterPro" id="IPR001870">
    <property type="entry name" value="B30.2/SPRY"/>
</dbReference>
<protein>
    <recommendedName>
        <fullName evidence="3">B30.2/SPRY domain-containing protein</fullName>
    </recommendedName>
</protein>
<evidence type="ECO:0000256" key="1">
    <source>
        <dbReference type="ARBA" id="ARBA00004123"/>
    </source>
</evidence>
<dbReference type="PANTHER" id="PTHR12381">
    <property type="entry name" value="HETEROGENEOUS NUCLEAR RIBONUCLEOPROTEIN U FAMILY MEMBER"/>
    <property type="match status" value="1"/>
</dbReference>
<dbReference type="SMART" id="SM00449">
    <property type="entry name" value="SPRY"/>
    <property type="match status" value="1"/>
</dbReference>
<comment type="caution">
    <text evidence="4">The sequence shown here is derived from an EMBL/GenBank/DDBJ whole genome shotgun (WGS) entry which is preliminary data.</text>
</comment>
<evidence type="ECO:0000313" key="4">
    <source>
        <dbReference type="EMBL" id="CAL1543784.1"/>
    </source>
</evidence>
<dbReference type="Gene3D" id="2.60.120.920">
    <property type="match status" value="1"/>
</dbReference>
<dbReference type="Gene3D" id="3.40.50.300">
    <property type="entry name" value="P-loop containing nucleotide triphosphate hydrolases"/>
    <property type="match status" value="1"/>
</dbReference>
<dbReference type="CDD" id="cd12884">
    <property type="entry name" value="SPRY_hnRNP"/>
    <property type="match status" value="1"/>
</dbReference>
<dbReference type="GO" id="GO:0003723">
    <property type="term" value="F:RNA binding"/>
    <property type="evidence" value="ECO:0007669"/>
    <property type="project" value="TreeGrafter"/>
</dbReference>
<reference evidence="4 5" key="1">
    <citation type="submission" date="2024-04" db="EMBL/GenBank/DDBJ databases">
        <authorList>
            <consortium name="Genoscope - CEA"/>
            <person name="William W."/>
        </authorList>
    </citation>
    <scope>NUCLEOTIDE SEQUENCE [LARGE SCALE GENOMIC DNA]</scope>
</reference>
<dbReference type="PROSITE" id="PS50188">
    <property type="entry name" value="B302_SPRY"/>
    <property type="match status" value="1"/>
</dbReference>
<dbReference type="AlphaFoldDB" id="A0AAV2IAK6"/>
<accession>A0AAV2IAK6</accession>
<organism evidence="4 5">
    <name type="scientific">Lymnaea stagnalis</name>
    <name type="common">Great pond snail</name>
    <name type="synonym">Helix stagnalis</name>
    <dbReference type="NCBI Taxonomy" id="6523"/>
    <lineage>
        <taxon>Eukaryota</taxon>
        <taxon>Metazoa</taxon>
        <taxon>Spiralia</taxon>
        <taxon>Lophotrochozoa</taxon>
        <taxon>Mollusca</taxon>
        <taxon>Gastropoda</taxon>
        <taxon>Heterobranchia</taxon>
        <taxon>Euthyneura</taxon>
        <taxon>Panpulmonata</taxon>
        <taxon>Hygrophila</taxon>
        <taxon>Lymnaeoidea</taxon>
        <taxon>Lymnaeidae</taxon>
        <taxon>Lymnaea</taxon>
    </lineage>
</organism>
<evidence type="ECO:0000313" key="5">
    <source>
        <dbReference type="Proteomes" id="UP001497497"/>
    </source>
</evidence>
<evidence type="ECO:0000256" key="2">
    <source>
        <dbReference type="ARBA" id="ARBA00023242"/>
    </source>
</evidence>
<dbReference type="InterPro" id="IPR027417">
    <property type="entry name" value="P-loop_NTPase"/>
</dbReference>
<dbReference type="InterPro" id="IPR003877">
    <property type="entry name" value="SPRY_dom"/>
</dbReference>
<dbReference type="Proteomes" id="UP001497497">
    <property type="component" value="Unassembled WGS sequence"/>
</dbReference>
<dbReference type="GO" id="GO:0005634">
    <property type="term" value="C:nucleus"/>
    <property type="evidence" value="ECO:0007669"/>
    <property type="project" value="UniProtKB-SubCell"/>
</dbReference>
<name>A0AAV2IAK6_LYMST</name>
<dbReference type="InterPro" id="IPR013320">
    <property type="entry name" value="ConA-like_dom_sf"/>
</dbReference>
<dbReference type="InterPro" id="IPR043136">
    <property type="entry name" value="B30.2/SPRY_sf"/>
</dbReference>
<proteinExistence type="predicted"/>
<dbReference type="EMBL" id="CAXITT010000575">
    <property type="protein sequence ID" value="CAL1543784.1"/>
    <property type="molecule type" value="Genomic_DNA"/>
</dbReference>
<dbReference type="SUPFAM" id="SSF52540">
    <property type="entry name" value="P-loop containing nucleoside triphosphate hydrolases"/>
    <property type="match status" value="1"/>
</dbReference>
<dbReference type="Pfam" id="PF00622">
    <property type="entry name" value="SPRY"/>
    <property type="match status" value="1"/>
</dbReference>